<evidence type="ECO:0000256" key="1">
    <source>
        <dbReference type="SAM" id="Phobius"/>
    </source>
</evidence>
<feature type="transmembrane region" description="Helical" evidence="1">
    <location>
        <begin position="38"/>
        <end position="59"/>
    </location>
</feature>
<dbReference type="AlphaFoldDB" id="A0A1G9Z9P0"/>
<keyword evidence="1" id="KW-1133">Transmembrane helix</keyword>
<dbReference type="EMBL" id="FNIL01000001">
    <property type="protein sequence ID" value="SDN18152.1"/>
    <property type="molecule type" value="Genomic_DNA"/>
</dbReference>
<sequence length="89" mass="9936">MFWYIFVAVLLITGALIIGLDFKKQQQRADNEAPKSKLTYLAGYPLLALSISIGLRLFFGGNFTVIGVFMFPLALFVFGVMQVKRGNTK</sequence>
<evidence type="ECO:0000313" key="3">
    <source>
        <dbReference type="Proteomes" id="UP000198778"/>
    </source>
</evidence>
<proteinExistence type="predicted"/>
<feature type="transmembrane region" description="Helical" evidence="1">
    <location>
        <begin position="65"/>
        <end position="83"/>
    </location>
</feature>
<keyword evidence="1" id="KW-0472">Membrane</keyword>
<gene>
    <name evidence="2" type="ORF">SAMN04488053_10117</name>
</gene>
<dbReference type="Proteomes" id="UP000198778">
    <property type="component" value="Unassembled WGS sequence"/>
</dbReference>
<feature type="transmembrane region" description="Helical" evidence="1">
    <location>
        <begin position="6"/>
        <end position="22"/>
    </location>
</feature>
<reference evidence="3" key="1">
    <citation type="submission" date="2016-10" db="EMBL/GenBank/DDBJ databases">
        <authorList>
            <person name="Varghese N."/>
            <person name="Submissions S."/>
        </authorList>
    </citation>
    <scope>NUCLEOTIDE SEQUENCE [LARGE SCALE GENOMIC DNA]</scope>
    <source>
        <strain evidence="3">CGMCC 1.10369</strain>
    </source>
</reference>
<evidence type="ECO:0000313" key="2">
    <source>
        <dbReference type="EMBL" id="SDN18152.1"/>
    </source>
</evidence>
<accession>A0A1G9Z9P0</accession>
<keyword evidence="3" id="KW-1185">Reference proteome</keyword>
<dbReference type="RefSeq" id="WP_090839351.1">
    <property type="nucleotide sequence ID" value="NZ_FNIL01000001.1"/>
</dbReference>
<organism evidence="2 3">
    <name type="scientific">Alkalicoccus daliensis</name>
    <dbReference type="NCBI Taxonomy" id="745820"/>
    <lineage>
        <taxon>Bacteria</taxon>
        <taxon>Bacillati</taxon>
        <taxon>Bacillota</taxon>
        <taxon>Bacilli</taxon>
        <taxon>Bacillales</taxon>
        <taxon>Bacillaceae</taxon>
        <taxon>Alkalicoccus</taxon>
    </lineage>
</organism>
<keyword evidence="1" id="KW-0812">Transmembrane</keyword>
<protein>
    <submittedName>
        <fullName evidence="2">Uncharacterized protein</fullName>
    </submittedName>
</protein>
<name>A0A1G9Z9P0_9BACI</name>